<sequence>MPWPLAARRKKLLRPLLPLLKHPLPLRLLPLLRLLKLRLPLRLLRLLTATLLLRPLRLLTATLPLRLPRLLRLQKLPHRSNFDCEKKPTFGSVFFCP</sequence>
<name>A0ABQ4Q8J9_9BURK</name>
<dbReference type="EMBL" id="BPMK01000018">
    <property type="protein sequence ID" value="GIZ53532.1"/>
    <property type="molecule type" value="Genomic_DNA"/>
</dbReference>
<comment type="caution">
    <text evidence="1">The sequence shown here is derived from an EMBL/GenBank/DDBJ whole genome shotgun (WGS) entry which is preliminary data.</text>
</comment>
<accession>A0ABQ4Q8J9</accession>
<gene>
    <name evidence="1" type="ORF">NCCP691_35460</name>
</gene>
<protein>
    <submittedName>
        <fullName evidence="1">Uncharacterized protein</fullName>
    </submittedName>
</protein>
<keyword evidence="2" id="KW-1185">Reference proteome</keyword>
<reference evidence="1 2" key="1">
    <citation type="journal article" date="2022" name="Int. J. Syst. Evol. Microbiol.">
        <title>Noviherbaspirillum aridicola sp. nov., isolated from an arid soil in Pakistan.</title>
        <authorList>
            <person name="Khan I.U."/>
            <person name="Saqib M."/>
            <person name="Amin A."/>
            <person name="Hussain F."/>
            <person name="Li L."/>
            <person name="Liu Y.H."/>
            <person name="Fang B.Z."/>
            <person name="Ahmed I."/>
            <person name="Li W.J."/>
        </authorList>
    </citation>
    <scope>NUCLEOTIDE SEQUENCE [LARGE SCALE GENOMIC DNA]</scope>
    <source>
        <strain evidence="1 2">NCCP-691</strain>
    </source>
</reference>
<proteinExistence type="predicted"/>
<evidence type="ECO:0000313" key="1">
    <source>
        <dbReference type="EMBL" id="GIZ53532.1"/>
    </source>
</evidence>
<evidence type="ECO:0000313" key="2">
    <source>
        <dbReference type="Proteomes" id="UP000887222"/>
    </source>
</evidence>
<organism evidence="1 2">
    <name type="scientific">Noviherbaspirillum aridicola</name>
    <dbReference type="NCBI Taxonomy" id="2849687"/>
    <lineage>
        <taxon>Bacteria</taxon>
        <taxon>Pseudomonadati</taxon>
        <taxon>Pseudomonadota</taxon>
        <taxon>Betaproteobacteria</taxon>
        <taxon>Burkholderiales</taxon>
        <taxon>Oxalobacteraceae</taxon>
        <taxon>Noviherbaspirillum</taxon>
    </lineage>
</organism>
<dbReference type="Proteomes" id="UP000887222">
    <property type="component" value="Unassembled WGS sequence"/>
</dbReference>